<evidence type="ECO:0000313" key="11">
    <source>
        <dbReference type="Proteomes" id="UP000286045"/>
    </source>
</evidence>
<feature type="transmembrane region" description="Helical" evidence="9">
    <location>
        <begin position="389"/>
        <end position="409"/>
    </location>
</feature>
<evidence type="ECO:0000256" key="5">
    <source>
        <dbReference type="ARBA" id="ARBA00022970"/>
    </source>
</evidence>
<dbReference type="Pfam" id="PF02487">
    <property type="entry name" value="CLN3"/>
    <property type="match status" value="1"/>
</dbReference>
<keyword evidence="3" id="KW-0813">Transport</keyword>
<comment type="similarity">
    <text evidence="2">Belongs to the battenin family.</text>
</comment>
<reference evidence="10 11" key="1">
    <citation type="submission" date="2018-12" db="EMBL/GenBank/DDBJ databases">
        <title>Draft genome sequence of Xylaria grammica IHI A82.</title>
        <authorList>
            <person name="Buettner E."/>
            <person name="Kellner H."/>
        </authorList>
    </citation>
    <scope>NUCLEOTIDE SEQUENCE [LARGE SCALE GENOMIC DNA]</scope>
    <source>
        <strain evidence="10 11">IHI A82</strain>
    </source>
</reference>
<dbReference type="InterPro" id="IPR036259">
    <property type="entry name" value="MFS_trans_sf"/>
</dbReference>
<dbReference type="GO" id="GO:0016020">
    <property type="term" value="C:membrane"/>
    <property type="evidence" value="ECO:0007669"/>
    <property type="project" value="InterPro"/>
</dbReference>
<sequence length="491" mass="52745">MEESVQILPTAAPQEKRETHPPPQSEESDGPRQHPAGSQAHRTITQRLWNRTTLSFFFMGILVTVNPAPQHYVILMSSKVGLPTMPITTAASLMFDGITGVYGICLSVTAAVSAFAGPVVARHVPYDICNAVLTLASGLAYVISTLPQPLANPTGGNKAGPVIGTMLAGFVYAFGTQNYLAVAAFFPAEAVVALSMGSGLSIILGAGVFIGLVDGAFDQDWRRCFLVFLPTTVLMPIIWWFLFDKSRRDAAELSRRQSLKKASENWSSESIQSLGPKAVGVEATVEVDTTKGGGRDGAATGQTRPGFGPGRTRTGMLFKTILPKYVLPLIICTTSAILALFGLAPSLQTLNRFKGAPDGDLEYQLVFFAYGSAQFLFSALVAIKPFPIIWAWTCVELVLTAIVLLQLWYPFLTYFWVWFVIMFFVGGCVGGSVTNTNYKIARDFEEAGEPDEVRSFANSYAGLGNFGGDALGGAIGLAIELCVVRGLKPTP</sequence>
<dbReference type="STRING" id="363999.A0A439CSI5"/>
<comment type="caution">
    <text evidence="10">The sequence shown here is derived from an EMBL/GenBank/DDBJ whole genome shotgun (WGS) entry which is preliminary data.</text>
</comment>
<dbReference type="GO" id="GO:0012505">
    <property type="term" value="C:endomembrane system"/>
    <property type="evidence" value="ECO:0007669"/>
    <property type="project" value="UniProtKB-SubCell"/>
</dbReference>
<feature type="transmembrane region" description="Helical" evidence="9">
    <location>
        <begin position="124"/>
        <end position="143"/>
    </location>
</feature>
<evidence type="ECO:0000256" key="3">
    <source>
        <dbReference type="ARBA" id="ARBA00022448"/>
    </source>
</evidence>
<keyword evidence="5" id="KW-0029">Amino-acid transport</keyword>
<dbReference type="PANTHER" id="PTHR10981:SF0">
    <property type="entry name" value="BATTENIN"/>
    <property type="match status" value="1"/>
</dbReference>
<protein>
    <recommendedName>
        <fullName evidence="12">Protein BTN</fullName>
    </recommendedName>
</protein>
<dbReference type="PANTHER" id="PTHR10981">
    <property type="entry name" value="BATTENIN"/>
    <property type="match status" value="1"/>
</dbReference>
<feature type="transmembrane region" description="Helical" evidence="9">
    <location>
        <begin position="225"/>
        <end position="243"/>
    </location>
</feature>
<dbReference type="InterPro" id="IPR003492">
    <property type="entry name" value="Battenin_disease_Cln3"/>
</dbReference>
<feature type="transmembrane region" description="Helical" evidence="9">
    <location>
        <begin position="363"/>
        <end position="382"/>
    </location>
</feature>
<feature type="transmembrane region" description="Helical" evidence="9">
    <location>
        <begin position="193"/>
        <end position="213"/>
    </location>
</feature>
<evidence type="ECO:0000256" key="2">
    <source>
        <dbReference type="ARBA" id="ARBA00007467"/>
    </source>
</evidence>
<accession>A0A439CSI5</accession>
<evidence type="ECO:0000256" key="4">
    <source>
        <dbReference type="ARBA" id="ARBA00022692"/>
    </source>
</evidence>
<feature type="transmembrane region" description="Helical" evidence="9">
    <location>
        <begin position="415"/>
        <end position="434"/>
    </location>
</feature>
<dbReference type="Gene3D" id="1.20.1250.20">
    <property type="entry name" value="MFS general substrate transporter like domains"/>
    <property type="match status" value="1"/>
</dbReference>
<dbReference type="GO" id="GO:0005773">
    <property type="term" value="C:vacuole"/>
    <property type="evidence" value="ECO:0007669"/>
    <property type="project" value="UniProtKB-ARBA"/>
</dbReference>
<gene>
    <name evidence="10" type="ORF">EKO27_g9992</name>
</gene>
<evidence type="ECO:0008006" key="12">
    <source>
        <dbReference type="Google" id="ProtNLM"/>
    </source>
</evidence>
<name>A0A439CSI5_9PEZI</name>
<feature type="transmembrane region" description="Helical" evidence="9">
    <location>
        <begin position="48"/>
        <end position="67"/>
    </location>
</feature>
<dbReference type="SUPFAM" id="SSF103473">
    <property type="entry name" value="MFS general substrate transporter"/>
    <property type="match status" value="1"/>
</dbReference>
<feature type="compositionally biased region" description="Low complexity" evidence="8">
    <location>
        <begin position="300"/>
        <end position="309"/>
    </location>
</feature>
<keyword evidence="7 9" id="KW-0472">Membrane</keyword>
<feature type="region of interest" description="Disordered" evidence="8">
    <location>
        <begin position="289"/>
        <end position="309"/>
    </location>
</feature>
<evidence type="ECO:0000256" key="7">
    <source>
        <dbReference type="ARBA" id="ARBA00023136"/>
    </source>
</evidence>
<evidence type="ECO:0000313" key="10">
    <source>
        <dbReference type="EMBL" id="RWA05113.1"/>
    </source>
</evidence>
<proteinExistence type="inferred from homology"/>
<organism evidence="10 11">
    <name type="scientific">Xylaria grammica</name>
    <dbReference type="NCBI Taxonomy" id="363999"/>
    <lineage>
        <taxon>Eukaryota</taxon>
        <taxon>Fungi</taxon>
        <taxon>Dikarya</taxon>
        <taxon>Ascomycota</taxon>
        <taxon>Pezizomycotina</taxon>
        <taxon>Sordariomycetes</taxon>
        <taxon>Xylariomycetidae</taxon>
        <taxon>Xylariales</taxon>
        <taxon>Xylariaceae</taxon>
        <taxon>Xylaria</taxon>
    </lineage>
</organism>
<dbReference type="GO" id="GO:0051453">
    <property type="term" value="P:regulation of intracellular pH"/>
    <property type="evidence" value="ECO:0007669"/>
    <property type="project" value="TreeGrafter"/>
</dbReference>
<feature type="transmembrane region" description="Helical" evidence="9">
    <location>
        <begin position="87"/>
        <end position="112"/>
    </location>
</feature>
<feature type="region of interest" description="Disordered" evidence="8">
    <location>
        <begin position="1"/>
        <end position="40"/>
    </location>
</feature>
<evidence type="ECO:0000256" key="6">
    <source>
        <dbReference type="ARBA" id="ARBA00022989"/>
    </source>
</evidence>
<dbReference type="Proteomes" id="UP000286045">
    <property type="component" value="Unassembled WGS sequence"/>
</dbReference>
<feature type="transmembrane region" description="Helical" evidence="9">
    <location>
        <begin position="325"/>
        <end position="343"/>
    </location>
</feature>
<dbReference type="AlphaFoldDB" id="A0A439CSI5"/>
<evidence type="ECO:0000256" key="1">
    <source>
        <dbReference type="ARBA" id="ARBA00004127"/>
    </source>
</evidence>
<evidence type="ECO:0000256" key="8">
    <source>
        <dbReference type="SAM" id="MobiDB-lite"/>
    </source>
</evidence>
<keyword evidence="4 9" id="KW-0812">Transmembrane</keyword>
<dbReference type="GO" id="GO:0006865">
    <property type="term" value="P:amino acid transport"/>
    <property type="evidence" value="ECO:0007669"/>
    <property type="project" value="UniProtKB-KW"/>
</dbReference>
<comment type="subcellular location">
    <subcellularLocation>
        <location evidence="1">Endomembrane system</location>
        <topology evidence="1">Multi-pass membrane protein</topology>
    </subcellularLocation>
</comment>
<keyword evidence="11" id="KW-1185">Reference proteome</keyword>
<evidence type="ECO:0000256" key="9">
    <source>
        <dbReference type="SAM" id="Phobius"/>
    </source>
</evidence>
<feature type="transmembrane region" description="Helical" evidence="9">
    <location>
        <begin position="163"/>
        <end position="186"/>
    </location>
</feature>
<keyword evidence="6 9" id="KW-1133">Transmembrane helix</keyword>
<dbReference type="EMBL" id="RYZI01000477">
    <property type="protein sequence ID" value="RWA05113.1"/>
    <property type="molecule type" value="Genomic_DNA"/>
</dbReference>